<name>A0A3S4D7L5_9PEZI</name>
<sequence length="14" mass="1742">MFVFSTSERSIQYF</sequence>
<proteinExistence type="predicted"/>
<accession>A0A3S4D7L5</accession>
<reference evidence="1 2" key="1">
    <citation type="submission" date="2018-04" db="EMBL/GenBank/DDBJ databases">
        <authorList>
            <person name="Huttner S."/>
            <person name="Dainat J."/>
        </authorList>
    </citation>
    <scope>NUCLEOTIDE SEQUENCE [LARGE SCALE GENOMIC DNA]</scope>
</reference>
<evidence type="ECO:0000313" key="2">
    <source>
        <dbReference type="Proteomes" id="UP000289323"/>
    </source>
</evidence>
<organism evidence="1 2">
    <name type="scientific">Thermothielavioides terrestris</name>
    <dbReference type="NCBI Taxonomy" id="2587410"/>
    <lineage>
        <taxon>Eukaryota</taxon>
        <taxon>Fungi</taxon>
        <taxon>Dikarya</taxon>
        <taxon>Ascomycota</taxon>
        <taxon>Pezizomycotina</taxon>
        <taxon>Sordariomycetes</taxon>
        <taxon>Sordariomycetidae</taxon>
        <taxon>Sordariales</taxon>
        <taxon>Chaetomiaceae</taxon>
        <taxon>Thermothielavioides</taxon>
    </lineage>
</organism>
<gene>
    <name evidence="1" type="ORF">TT172_LOCUS7339</name>
</gene>
<dbReference type="Proteomes" id="UP000289323">
    <property type="component" value="Unassembled WGS sequence"/>
</dbReference>
<evidence type="ECO:0000313" key="1">
    <source>
        <dbReference type="EMBL" id="SPQ24920.1"/>
    </source>
</evidence>
<protein>
    <submittedName>
        <fullName evidence="1">668b0b6b-077d-4152-82df-9261a97013a6</fullName>
    </submittedName>
</protein>
<dbReference type="EMBL" id="OUUZ01000013">
    <property type="protein sequence ID" value="SPQ24920.1"/>
    <property type="molecule type" value="Genomic_DNA"/>
</dbReference>